<feature type="non-terminal residue" evidence="2">
    <location>
        <position position="1"/>
    </location>
</feature>
<evidence type="ECO:0000313" key="3">
    <source>
        <dbReference type="Proteomes" id="UP001341840"/>
    </source>
</evidence>
<feature type="region of interest" description="Disordered" evidence="1">
    <location>
        <begin position="89"/>
        <end position="117"/>
    </location>
</feature>
<gene>
    <name evidence="2" type="ORF">PIB30_083493</name>
</gene>
<organism evidence="2 3">
    <name type="scientific">Stylosanthes scabra</name>
    <dbReference type="NCBI Taxonomy" id="79078"/>
    <lineage>
        <taxon>Eukaryota</taxon>
        <taxon>Viridiplantae</taxon>
        <taxon>Streptophyta</taxon>
        <taxon>Embryophyta</taxon>
        <taxon>Tracheophyta</taxon>
        <taxon>Spermatophyta</taxon>
        <taxon>Magnoliopsida</taxon>
        <taxon>eudicotyledons</taxon>
        <taxon>Gunneridae</taxon>
        <taxon>Pentapetalae</taxon>
        <taxon>rosids</taxon>
        <taxon>fabids</taxon>
        <taxon>Fabales</taxon>
        <taxon>Fabaceae</taxon>
        <taxon>Papilionoideae</taxon>
        <taxon>50 kb inversion clade</taxon>
        <taxon>dalbergioids sensu lato</taxon>
        <taxon>Dalbergieae</taxon>
        <taxon>Pterocarpus clade</taxon>
        <taxon>Stylosanthes</taxon>
    </lineage>
</organism>
<name>A0ABU6ZQZ3_9FABA</name>
<reference evidence="2 3" key="1">
    <citation type="journal article" date="2023" name="Plants (Basel)">
        <title>Bridging the Gap: Combining Genomics and Transcriptomics Approaches to Understand Stylosanthes scabra, an Orphan Legume from the Brazilian Caatinga.</title>
        <authorList>
            <person name="Ferreira-Neto J.R.C."/>
            <person name="da Silva M.D."/>
            <person name="Binneck E."/>
            <person name="de Melo N.F."/>
            <person name="da Silva R.H."/>
            <person name="de Melo A.L.T.M."/>
            <person name="Pandolfi V."/>
            <person name="Bustamante F.O."/>
            <person name="Brasileiro-Vidal A.C."/>
            <person name="Benko-Iseppon A.M."/>
        </authorList>
    </citation>
    <scope>NUCLEOTIDE SEQUENCE [LARGE SCALE GENOMIC DNA]</scope>
    <source>
        <tissue evidence="2">Leaves</tissue>
    </source>
</reference>
<accession>A0ABU6ZQZ3</accession>
<dbReference type="Proteomes" id="UP001341840">
    <property type="component" value="Unassembled WGS sequence"/>
</dbReference>
<dbReference type="EMBL" id="JASCZI010273182">
    <property type="protein sequence ID" value="MED6224392.1"/>
    <property type="molecule type" value="Genomic_DNA"/>
</dbReference>
<evidence type="ECO:0000256" key="1">
    <source>
        <dbReference type="SAM" id="MobiDB-lite"/>
    </source>
</evidence>
<proteinExistence type="predicted"/>
<evidence type="ECO:0000313" key="2">
    <source>
        <dbReference type="EMBL" id="MED6224392.1"/>
    </source>
</evidence>
<protein>
    <submittedName>
        <fullName evidence="2">Uncharacterized protein</fullName>
    </submittedName>
</protein>
<feature type="compositionally biased region" description="Basic and acidic residues" evidence="1">
    <location>
        <begin position="100"/>
        <end position="110"/>
    </location>
</feature>
<sequence length="117" mass="12364">KAEVNGNEGASKAVKTEEEDCGSGLEIGSPTPEQASDGVKAVNNSRAVAEGYRTAGARCDGAVMEEHDSTTTVPEETDATKLEPEEHYDEQMNMSWFDGDSLKGDGDNVKTTKLPAA</sequence>
<keyword evidence="3" id="KW-1185">Reference proteome</keyword>
<feature type="region of interest" description="Disordered" evidence="1">
    <location>
        <begin position="1"/>
        <end position="40"/>
    </location>
</feature>
<comment type="caution">
    <text evidence="2">The sequence shown here is derived from an EMBL/GenBank/DDBJ whole genome shotgun (WGS) entry which is preliminary data.</text>
</comment>